<protein>
    <submittedName>
        <fullName evidence="1">Uncharacterized protein</fullName>
    </submittedName>
</protein>
<organism evidence="1 2">
    <name type="scientific">Aspergillus pseudonomiae</name>
    <dbReference type="NCBI Taxonomy" id="1506151"/>
    <lineage>
        <taxon>Eukaryota</taxon>
        <taxon>Fungi</taxon>
        <taxon>Dikarya</taxon>
        <taxon>Ascomycota</taxon>
        <taxon>Pezizomycotina</taxon>
        <taxon>Eurotiomycetes</taxon>
        <taxon>Eurotiomycetidae</taxon>
        <taxon>Eurotiales</taxon>
        <taxon>Aspergillaceae</taxon>
        <taxon>Aspergillus</taxon>
        <taxon>Aspergillus subgen. Circumdati</taxon>
    </lineage>
</organism>
<dbReference type="EMBL" id="ML736740">
    <property type="protein sequence ID" value="KAE8409242.1"/>
    <property type="molecule type" value="Genomic_DNA"/>
</dbReference>
<keyword evidence="2" id="KW-1185">Reference proteome</keyword>
<name>A0A5N6ICC6_9EURO</name>
<sequence length="722" mass="82617">MAPVLSRLSHTVPGYYPPIRGAPPIPISGPKNITLKAVLELFTGTFCIFVVAVLIWKLGNFFRRFTKEKVIGGGNSPARRYVKAWYGWVPLQRRKAKTSIVKQCFAKVRQWATWSSAKNSYCSIWWSSNHTELEACKQDSMCQQHWRRHLKKRKPTTANAIRSPCGHAFRSGQGAGSCSSPNMAGVLQSDQMVNTCLERYKLPRRQRRRLSSVKELFKDDLRCVAPATRAKQSTMAFKYCTIQAGRPSARSLNHKRFLSLDQSACVLTRKDIVFYISNNDPLAKPNHSLPRLSDLKITFRRVGKRSEGSSNSQRPTDHHRKSRNLRALIYSRKYQIWSARMGLNVPECGKYSKHRFPVPPGSPRSELLTEFSSHRTTLARMINEDRTTAGWSSLSDSSGLSISGTQKRRVERASVISYKAKVSTTKARQPTTMLFRQDRCQSQTTLSVSKHPNHVQFDRFQCPSTRLQKSIRSQRSDKEGGPQSKKKANMLGTTSAQFTIPLRHLSSWEIILIDGLDRRLGWLSQQLIPGRRPFHFPLLPNHWLNIRTWIVYDPASRAPIDAKLQFGDPRFNTPSPMSQNPTRKYPEVTRKVANTPRIESWRIAVNRNRRASGLRDLVKRLELYDDSADDPPDGYIDPACWLIRKPPQGYQLSARQNATYYEGGAGWQERLEDWQNIRRGYRIRKAIHEGRANRTRAKQVAVGLTRRKRIASKSKPMTPPQQ</sequence>
<dbReference type="Proteomes" id="UP000325579">
    <property type="component" value="Unassembled WGS sequence"/>
</dbReference>
<accession>A0A5N6ICC6</accession>
<dbReference type="RefSeq" id="XP_031946561.1">
    <property type="nucleotide sequence ID" value="XM_032085990.1"/>
</dbReference>
<gene>
    <name evidence="1" type="ORF">BDV37DRAFT_278208</name>
</gene>
<dbReference type="AlphaFoldDB" id="A0A5N6ICC6"/>
<accession>A0A5N7DS23</accession>
<dbReference type="OrthoDB" id="5346728at2759"/>
<evidence type="ECO:0000313" key="2">
    <source>
        <dbReference type="Proteomes" id="UP000325579"/>
    </source>
</evidence>
<dbReference type="GeneID" id="43670681"/>
<proteinExistence type="predicted"/>
<evidence type="ECO:0000313" key="1">
    <source>
        <dbReference type="EMBL" id="KAE8409242.1"/>
    </source>
</evidence>
<reference evidence="1 2" key="1">
    <citation type="submission" date="2019-04" db="EMBL/GenBank/DDBJ databases">
        <authorList>
            <consortium name="DOE Joint Genome Institute"/>
            <person name="Mondo S."/>
            <person name="Kjaerbolling I."/>
            <person name="Vesth T."/>
            <person name="Frisvad J.C."/>
            <person name="Nybo J.L."/>
            <person name="Theobald S."/>
            <person name="Kildgaard S."/>
            <person name="Isbrandt T."/>
            <person name="Kuo A."/>
            <person name="Sato A."/>
            <person name="Lyhne E.K."/>
            <person name="Kogle M.E."/>
            <person name="Wiebenga A."/>
            <person name="Kun R.S."/>
            <person name="Lubbers R.J."/>
            <person name="Makela M.R."/>
            <person name="Barry K."/>
            <person name="Chovatia M."/>
            <person name="Clum A."/>
            <person name="Daum C."/>
            <person name="Haridas S."/>
            <person name="He G."/>
            <person name="LaButti K."/>
            <person name="Lipzen A."/>
            <person name="Riley R."/>
            <person name="Salamov A."/>
            <person name="Simmons B.A."/>
            <person name="Magnuson J.K."/>
            <person name="Henrissat B."/>
            <person name="Mortensen U.H."/>
            <person name="Larsen T.O."/>
            <person name="Devries R.P."/>
            <person name="Grigoriev I.V."/>
            <person name="Machida M."/>
            <person name="Baker S.E."/>
            <person name="Andersen M.R."/>
            <person name="Cantor M.N."/>
            <person name="Hua S.X."/>
        </authorList>
    </citation>
    <scope>NUCLEOTIDE SEQUENCE [LARGE SCALE GENOMIC DNA]</scope>
    <source>
        <strain evidence="1 2">CBS 119388</strain>
    </source>
</reference>